<organism evidence="1 2">
    <name type="scientific">Diphasiastrum complanatum</name>
    <name type="common">Issler's clubmoss</name>
    <name type="synonym">Lycopodium complanatum</name>
    <dbReference type="NCBI Taxonomy" id="34168"/>
    <lineage>
        <taxon>Eukaryota</taxon>
        <taxon>Viridiplantae</taxon>
        <taxon>Streptophyta</taxon>
        <taxon>Embryophyta</taxon>
        <taxon>Tracheophyta</taxon>
        <taxon>Lycopodiopsida</taxon>
        <taxon>Lycopodiales</taxon>
        <taxon>Lycopodiaceae</taxon>
        <taxon>Lycopodioideae</taxon>
        <taxon>Diphasiastrum</taxon>
    </lineage>
</organism>
<gene>
    <name evidence="1" type="ORF">O6H91_04G024000</name>
</gene>
<dbReference type="Proteomes" id="UP001162992">
    <property type="component" value="Chromosome 4"/>
</dbReference>
<evidence type="ECO:0000313" key="1">
    <source>
        <dbReference type="EMBL" id="KAJ7558073.1"/>
    </source>
</evidence>
<accession>A0ACC2DUU0</accession>
<dbReference type="EMBL" id="CM055095">
    <property type="protein sequence ID" value="KAJ7558073.1"/>
    <property type="molecule type" value="Genomic_DNA"/>
</dbReference>
<comment type="caution">
    <text evidence="1">The sequence shown here is derived from an EMBL/GenBank/DDBJ whole genome shotgun (WGS) entry which is preliminary data.</text>
</comment>
<protein>
    <submittedName>
        <fullName evidence="1">Uncharacterized protein</fullName>
    </submittedName>
</protein>
<keyword evidence="2" id="KW-1185">Reference proteome</keyword>
<sequence length="169" mass="19232">MAANEHLRIWFQSVDTDQSGSINVAELQQALAAGNLQFPATVIAQMIRMYDKDQSGTMSFEEFVSLHKFLTLVQNSFMSNERERGILGLNEVYSALQQAGYPLDRPSFYTTCQSFDRNRTGKFRLDDFISMCIFLQSAKNLFGAFDTSKEGRVSLDFNQFVYCSANLRI</sequence>
<name>A0ACC2DUU0_DIPCM</name>
<evidence type="ECO:0000313" key="2">
    <source>
        <dbReference type="Proteomes" id="UP001162992"/>
    </source>
</evidence>
<proteinExistence type="predicted"/>
<reference evidence="2" key="1">
    <citation type="journal article" date="2024" name="Proc. Natl. Acad. Sci. U.S.A.">
        <title>Extraordinary preservation of gene collinearity over three hundred million years revealed in homosporous lycophytes.</title>
        <authorList>
            <person name="Li C."/>
            <person name="Wickell D."/>
            <person name="Kuo L.Y."/>
            <person name="Chen X."/>
            <person name="Nie B."/>
            <person name="Liao X."/>
            <person name="Peng D."/>
            <person name="Ji J."/>
            <person name="Jenkins J."/>
            <person name="Williams M."/>
            <person name="Shu S."/>
            <person name="Plott C."/>
            <person name="Barry K."/>
            <person name="Rajasekar S."/>
            <person name="Grimwood J."/>
            <person name="Han X."/>
            <person name="Sun S."/>
            <person name="Hou Z."/>
            <person name="He W."/>
            <person name="Dai G."/>
            <person name="Sun C."/>
            <person name="Schmutz J."/>
            <person name="Leebens-Mack J.H."/>
            <person name="Li F.W."/>
            <person name="Wang L."/>
        </authorList>
    </citation>
    <scope>NUCLEOTIDE SEQUENCE [LARGE SCALE GENOMIC DNA]</scope>
    <source>
        <strain evidence="2">cv. PW_Plant_1</strain>
    </source>
</reference>